<comment type="subcellular location">
    <subcellularLocation>
        <location evidence="1 16">Cytoplasm</location>
    </subcellularLocation>
</comment>
<dbReference type="InterPro" id="IPR043502">
    <property type="entry name" value="DNA/RNA_pol_sf"/>
</dbReference>
<evidence type="ECO:0000259" key="17">
    <source>
        <dbReference type="PROSITE" id="PS50173"/>
    </source>
</evidence>
<keyword evidence="6 16" id="KW-0808">Transferase</keyword>
<keyword evidence="9 16" id="KW-0479">Metal-binding</keyword>
<dbReference type="SUPFAM" id="SSF100879">
    <property type="entry name" value="Lesion bypass DNA polymerase (Y-family), little finger domain"/>
    <property type="match status" value="1"/>
</dbReference>
<comment type="function">
    <text evidence="16">Poorly processive, error-prone DNA polymerase involved in untargeted mutagenesis. Copies undamaged DNA at stalled replication forks, which arise in vivo from mismatched or misaligned primer ends. These misaligned primers can be extended by PolIV. Exhibits no 3'-5' exonuclease (proofreading) activity. May be involved in translesional synthesis, in conjunction with the beta clamp from PolIII.</text>
</comment>
<evidence type="ECO:0000256" key="6">
    <source>
        <dbReference type="ARBA" id="ARBA00022679"/>
    </source>
</evidence>
<dbReference type="AlphaFoldDB" id="A0A7W2YJQ1"/>
<keyword evidence="10 16" id="KW-0227">DNA damage</keyword>
<dbReference type="Proteomes" id="UP000539350">
    <property type="component" value="Unassembled WGS sequence"/>
</dbReference>
<keyword evidence="8 16" id="KW-0235">DNA replication</keyword>
<reference evidence="18 19" key="1">
    <citation type="submission" date="2020-07" db="EMBL/GenBank/DDBJ databases">
        <title>Halieaceae bacterium, F7430, whole genome shotgun sequencing project.</title>
        <authorList>
            <person name="Jiang S."/>
            <person name="Liu Z.W."/>
            <person name="Du Z.J."/>
        </authorList>
    </citation>
    <scope>NUCLEOTIDE SEQUENCE [LARGE SCALE GENOMIC DNA]</scope>
    <source>
        <strain evidence="18 19">F7430</strain>
    </source>
</reference>
<dbReference type="Pfam" id="PF11799">
    <property type="entry name" value="IMS_C"/>
    <property type="match status" value="1"/>
</dbReference>
<dbReference type="HAMAP" id="MF_01113">
    <property type="entry name" value="DNApol_IV"/>
    <property type="match status" value="1"/>
</dbReference>
<feature type="domain" description="UmuC" evidence="17">
    <location>
        <begin position="16"/>
        <end position="196"/>
    </location>
</feature>
<evidence type="ECO:0000313" key="19">
    <source>
        <dbReference type="Proteomes" id="UP000539350"/>
    </source>
</evidence>
<feature type="active site" evidence="16">
    <location>
        <position position="115"/>
    </location>
</feature>
<dbReference type="RefSeq" id="WP_182172479.1">
    <property type="nucleotide sequence ID" value="NZ_JACFXU010000014.1"/>
</dbReference>
<gene>
    <name evidence="16 18" type="primary">dinB</name>
    <name evidence="18" type="ORF">H2508_09660</name>
</gene>
<dbReference type="GO" id="GO:0009432">
    <property type="term" value="P:SOS response"/>
    <property type="evidence" value="ECO:0007669"/>
    <property type="project" value="TreeGrafter"/>
</dbReference>
<comment type="catalytic activity">
    <reaction evidence="15 16">
        <text>DNA(n) + a 2'-deoxyribonucleoside 5'-triphosphate = DNA(n+1) + diphosphate</text>
        <dbReference type="Rhea" id="RHEA:22508"/>
        <dbReference type="Rhea" id="RHEA-COMP:17339"/>
        <dbReference type="Rhea" id="RHEA-COMP:17340"/>
        <dbReference type="ChEBI" id="CHEBI:33019"/>
        <dbReference type="ChEBI" id="CHEBI:61560"/>
        <dbReference type="ChEBI" id="CHEBI:173112"/>
        <dbReference type="EC" id="2.7.7.7"/>
    </reaction>
</comment>
<dbReference type="InterPro" id="IPR036775">
    <property type="entry name" value="DNA_pol_Y-fam_lit_finger_sf"/>
</dbReference>
<dbReference type="Gene3D" id="1.10.150.20">
    <property type="entry name" value="5' to 3' exonuclease, C-terminal subdomain"/>
    <property type="match status" value="1"/>
</dbReference>
<dbReference type="PANTHER" id="PTHR11076">
    <property type="entry name" value="DNA REPAIR POLYMERASE UMUC / TRANSFERASE FAMILY MEMBER"/>
    <property type="match status" value="1"/>
</dbReference>
<feature type="binding site" evidence="16">
    <location>
        <position position="20"/>
    </location>
    <ligand>
        <name>Mg(2+)</name>
        <dbReference type="ChEBI" id="CHEBI:18420"/>
    </ligand>
</feature>
<dbReference type="Gene3D" id="3.30.70.270">
    <property type="match status" value="1"/>
</dbReference>
<evidence type="ECO:0000256" key="7">
    <source>
        <dbReference type="ARBA" id="ARBA00022695"/>
    </source>
</evidence>
<feature type="site" description="Substrate discrimination" evidence="16">
    <location>
        <position position="25"/>
    </location>
</feature>
<evidence type="ECO:0000256" key="1">
    <source>
        <dbReference type="ARBA" id="ARBA00004496"/>
    </source>
</evidence>
<evidence type="ECO:0000256" key="14">
    <source>
        <dbReference type="ARBA" id="ARBA00023204"/>
    </source>
</evidence>
<dbReference type="EC" id="2.7.7.7" evidence="16"/>
<sequence>MSDIRQPDNPQQLRKILHIDMDAFFASVEQRDHPELRGKPIAVGGSALRGVVAAASYEARVFGVRSAMPSVTAKRHCPELIFVPHRFEVYREVSSQIREIFRRYTDLIEPLSLDEAYLDVTKDKQGIGSAIRIAELIRQAIRHETGLTASAGVSYNKFLAKIASDQNKPDGICVVLPQQGAEFVATLPARRFYGVGPKTAEKMAHLGIHTGADLRQQDLVFLRQHFGKSAEYLYHASRGVDHRPVKANRIRKSVGAERTYSQDLSSEAELCQALDQIVDIVWQRIEKNRARGRTITLKVKYSNFQQITRARSLDSYIPNRQCFAELGRQLLSELLPVPLSVRLLGLTLSSLEHELSNSGQAASQAVSAPQAKQYSFDF</sequence>
<organism evidence="18 19">
    <name type="scientific">Sediminihaliea albiluteola</name>
    <dbReference type="NCBI Taxonomy" id="2758564"/>
    <lineage>
        <taxon>Bacteria</taxon>
        <taxon>Pseudomonadati</taxon>
        <taxon>Pseudomonadota</taxon>
        <taxon>Gammaproteobacteria</taxon>
        <taxon>Cellvibrionales</taxon>
        <taxon>Halieaceae</taxon>
        <taxon>Sediminihaliea</taxon>
    </lineage>
</organism>
<dbReference type="Gene3D" id="3.40.1170.60">
    <property type="match status" value="1"/>
</dbReference>
<keyword evidence="12 16" id="KW-0239">DNA-directed DNA polymerase</keyword>
<dbReference type="Pfam" id="PF21999">
    <property type="entry name" value="IMS_HHH_1"/>
    <property type="match status" value="1"/>
</dbReference>
<dbReference type="GO" id="GO:0005829">
    <property type="term" value="C:cytosol"/>
    <property type="evidence" value="ECO:0007669"/>
    <property type="project" value="TreeGrafter"/>
</dbReference>
<evidence type="ECO:0000256" key="3">
    <source>
        <dbReference type="ARBA" id="ARBA00011245"/>
    </source>
</evidence>
<dbReference type="GO" id="GO:0003684">
    <property type="term" value="F:damaged DNA binding"/>
    <property type="evidence" value="ECO:0007669"/>
    <property type="project" value="InterPro"/>
</dbReference>
<dbReference type="Gene3D" id="3.30.1490.100">
    <property type="entry name" value="DNA polymerase, Y-family, little finger domain"/>
    <property type="match status" value="1"/>
</dbReference>
<dbReference type="InterPro" id="IPR022880">
    <property type="entry name" value="DNApol_IV"/>
</dbReference>
<name>A0A7W2YJQ1_9GAMM</name>
<dbReference type="InterPro" id="IPR001126">
    <property type="entry name" value="UmuC"/>
</dbReference>
<dbReference type="FunFam" id="3.40.1170.60:FF:000001">
    <property type="entry name" value="DNA polymerase IV"/>
    <property type="match status" value="1"/>
</dbReference>
<dbReference type="InterPro" id="IPR043128">
    <property type="entry name" value="Rev_trsase/Diguanyl_cyclase"/>
</dbReference>
<dbReference type="Pfam" id="PF00817">
    <property type="entry name" value="IMS"/>
    <property type="match status" value="1"/>
</dbReference>
<dbReference type="GO" id="GO:0006281">
    <property type="term" value="P:DNA repair"/>
    <property type="evidence" value="ECO:0007669"/>
    <property type="project" value="UniProtKB-UniRule"/>
</dbReference>
<dbReference type="InterPro" id="IPR050116">
    <property type="entry name" value="DNA_polymerase-Y"/>
</dbReference>
<dbReference type="PANTHER" id="PTHR11076:SF33">
    <property type="entry name" value="DNA POLYMERASE KAPPA"/>
    <property type="match status" value="1"/>
</dbReference>
<evidence type="ECO:0000313" key="18">
    <source>
        <dbReference type="EMBL" id="MBA6413375.1"/>
    </source>
</evidence>
<comment type="cofactor">
    <cofactor evidence="16">
        <name>Mg(2+)</name>
        <dbReference type="ChEBI" id="CHEBI:18420"/>
    </cofactor>
    <text evidence="16">Binds 2 magnesium ions per subunit.</text>
</comment>
<dbReference type="FunFam" id="1.10.150.20:FF:000019">
    <property type="entry name" value="DNA polymerase IV"/>
    <property type="match status" value="1"/>
</dbReference>
<keyword evidence="14 16" id="KW-0234">DNA repair</keyword>
<keyword evidence="7 16" id="KW-0548">Nucleotidyltransferase</keyword>
<evidence type="ECO:0000256" key="2">
    <source>
        <dbReference type="ARBA" id="ARBA00010945"/>
    </source>
</evidence>
<dbReference type="GO" id="GO:0000287">
    <property type="term" value="F:magnesium ion binding"/>
    <property type="evidence" value="ECO:0007669"/>
    <property type="project" value="UniProtKB-UniRule"/>
</dbReference>
<dbReference type="GO" id="GO:0006261">
    <property type="term" value="P:DNA-templated DNA replication"/>
    <property type="evidence" value="ECO:0007669"/>
    <property type="project" value="UniProtKB-UniRule"/>
</dbReference>
<comment type="similarity">
    <text evidence="2 16">Belongs to the DNA polymerase type-Y family.</text>
</comment>
<keyword evidence="19" id="KW-1185">Reference proteome</keyword>
<dbReference type="SUPFAM" id="SSF56672">
    <property type="entry name" value="DNA/RNA polymerases"/>
    <property type="match status" value="1"/>
</dbReference>
<evidence type="ECO:0000256" key="5">
    <source>
        <dbReference type="ARBA" id="ARBA00022490"/>
    </source>
</evidence>
<evidence type="ECO:0000256" key="13">
    <source>
        <dbReference type="ARBA" id="ARBA00023125"/>
    </source>
</evidence>
<feature type="binding site" evidence="16">
    <location>
        <position position="114"/>
    </location>
    <ligand>
        <name>Mg(2+)</name>
        <dbReference type="ChEBI" id="CHEBI:18420"/>
    </ligand>
</feature>
<dbReference type="GO" id="GO:0042276">
    <property type="term" value="P:error-prone translesion synthesis"/>
    <property type="evidence" value="ECO:0007669"/>
    <property type="project" value="TreeGrafter"/>
</dbReference>
<evidence type="ECO:0000256" key="8">
    <source>
        <dbReference type="ARBA" id="ARBA00022705"/>
    </source>
</evidence>
<dbReference type="FunFam" id="3.30.1490.100:FF:000004">
    <property type="entry name" value="DNA polymerase IV"/>
    <property type="match status" value="1"/>
</dbReference>
<evidence type="ECO:0000256" key="10">
    <source>
        <dbReference type="ARBA" id="ARBA00022763"/>
    </source>
</evidence>
<dbReference type="InterPro" id="IPR053848">
    <property type="entry name" value="IMS_HHH_1"/>
</dbReference>
<protein>
    <recommendedName>
        <fullName evidence="16">DNA polymerase IV</fullName>
        <shortName evidence="16">Pol IV</shortName>
        <ecNumber evidence="16">2.7.7.7</ecNumber>
    </recommendedName>
</protein>
<dbReference type="InterPro" id="IPR017961">
    <property type="entry name" value="DNA_pol_Y-fam_little_finger"/>
</dbReference>
<evidence type="ECO:0000256" key="15">
    <source>
        <dbReference type="ARBA" id="ARBA00049244"/>
    </source>
</evidence>
<comment type="subunit">
    <text evidence="3 16">Monomer.</text>
</comment>
<accession>A0A7W2YJQ1</accession>
<evidence type="ECO:0000256" key="9">
    <source>
        <dbReference type="ARBA" id="ARBA00022723"/>
    </source>
</evidence>
<keyword evidence="4 16" id="KW-0515">Mutator protein</keyword>
<proteinExistence type="inferred from homology"/>
<evidence type="ECO:0000256" key="16">
    <source>
        <dbReference type="HAMAP-Rule" id="MF_01113"/>
    </source>
</evidence>
<comment type="caution">
    <text evidence="18">The sequence shown here is derived from an EMBL/GenBank/DDBJ whole genome shotgun (WGS) entry which is preliminary data.</text>
</comment>
<dbReference type="CDD" id="cd03586">
    <property type="entry name" value="PolY_Pol_IV_kappa"/>
    <property type="match status" value="1"/>
</dbReference>
<evidence type="ECO:0000256" key="12">
    <source>
        <dbReference type="ARBA" id="ARBA00022932"/>
    </source>
</evidence>
<keyword evidence="11 16" id="KW-0460">Magnesium</keyword>
<dbReference type="GO" id="GO:0003887">
    <property type="term" value="F:DNA-directed DNA polymerase activity"/>
    <property type="evidence" value="ECO:0007669"/>
    <property type="project" value="UniProtKB-UniRule"/>
</dbReference>
<keyword evidence="13 16" id="KW-0238">DNA-binding</keyword>
<evidence type="ECO:0000256" key="4">
    <source>
        <dbReference type="ARBA" id="ARBA00022457"/>
    </source>
</evidence>
<dbReference type="NCBIfam" id="NF002677">
    <property type="entry name" value="PRK02406.1"/>
    <property type="match status" value="1"/>
</dbReference>
<keyword evidence="5 16" id="KW-0963">Cytoplasm</keyword>
<dbReference type="EMBL" id="JACFXU010000014">
    <property type="protein sequence ID" value="MBA6413375.1"/>
    <property type="molecule type" value="Genomic_DNA"/>
</dbReference>
<dbReference type="PROSITE" id="PS50173">
    <property type="entry name" value="UMUC"/>
    <property type="match status" value="1"/>
</dbReference>
<evidence type="ECO:0000256" key="11">
    <source>
        <dbReference type="ARBA" id="ARBA00022842"/>
    </source>
</evidence>